<dbReference type="GO" id="GO:0070475">
    <property type="term" value="P:rRNA base methylation"/>
    <property type="evidence" value="ECO:0007669"/>
    <property type="project" value="InterPro"/>
</dbReference>
<dbReference type="InterPro" id="IPR004383">
    <property type="entry name" value="rRNA_lsu_MTrfase_RlmN/Cfr"/>
</dbReference>
<keyword evidence="8" id="KW-0949">S-adenosyl-L-methionine</keyword>
<evidence type="ECO:0000256" key="7">
    <source>
        <dbReference type="ARBA" id="ARBA00022679"/>
    </source>
</evidence>
<evidence type="ECO:0000256" key="2">
    <source>
        <dbReference type="ARBA" id="ARBA00004496"/>
    </source>
</evidence>
<dbReference type="SFLD" id="SFLDF00275">
    <property type="entry name" value="adenosine_C2_methyltransferase"/>
    <property type="match status" value="1"/>
</dbReference>
<dbReference type="PIRSF" id="PIRSF006004">
    <property type="entry name" value="CHP00048"/>
    <property type="match status" value="1"/>
</dbReference>
<evidence type="ECO:0000256" key="8">
    <source>
        <dbReference type="ARBA" id="ARBA00022691"/>
    </source>
</evidence>
<keyword evidence="11" id="KW-0411">Iron-sulfur</keyword>
<dbReference type="FunFam" id="3.20.20.70:FF:000014">
    <property type="entry name" value="Probable dual-specificity RNA methyltransferase RlmN"/>
    <property type="match status" value="1"/>
</dbReference>
<dbReference type="PANTHER" id="PTHR30544">
    <property type="entry name" value="23S RRNA METHYLTRANSFERASE"/>
    <property type="match status" value="1"/>
</dbReference>
<dbReference type="InterPro" id="IPR013785">
    <property type="entry name" value="Aldolase_TIM"/>
</dbReference>
<dbReference type="PROSITE" id="PS51918">
    <property type="entry name" value="RADICAL_SAM"/>
    <property type="match status" value="1"/>
</dbReference>
<evidence type="ECO:0000256" key="11">
    <source>
        <dbReference type="ARBA" id="ARBA00023014"/>
    </source>
</evidence>
<keyword evidence="4" id="KW-0963">Cytoplasm</keyword>
<dbReference type="SFLD" id="SFLDS00029">
    <property type="entry name" value="Radical_SAM"/>
    <property type="match status" value="1"/>
</dbReference>
<dbReference type="InterPro" id="IPR027492">
    <property type="entry name" value="RNA_MTrfase_RlmN"/>
</dbReference>
<dbReference type="GO" id="GO:0051539">
    <property type="term" value="F:4 iron, 4 sulfur cluster binding"/>
    <property type="evidence" value="ECO:0007669"/>
    <property type="project" value="UniProtKB-KW"/>
</dbReference>
<dbReference type="PANTHER" id="PTHR30544:SF5">
    <property type="entry name" value="RADICAL SAM CORE DOMAIN-CONTAINING PROTEIN"/>
    <property type="match status" value="1"/>
</dbReference>
<comment type="caution">
    <text evidence="13">The sequence shown here is derived from an EMBL/GenBank/DDBJ whole genome shotgun (WGS) entry which is preliminary data.</text>
</comment>
<dbReference type="CDD" id="cd01335">
    <property type="entry name" value="Radical_SAM"/>
    <property type="match status" value="1"/>
</dbReference>
<dbReference type="Gene3D" id="3.20.20.70">
    <property type="entry name" value="Aldolase class I"/>
    <property type="match status" value="1"/>
</dbReference>
<keyword evidence="7 13" id="KW-0808">Transferase</keyword>
<evidence type="ECO:0000256" key="6">
    <source>
        <dbReference type="ARBA" id="ARBA00022603"/>
    </source>
</evidence>
<protein>
    <submittedName>
        <fullName evidence="13">23S rRNA (Adenine(2503)-C(2))-methyltransferase RlmN</fullName>
    </submittedName>
</protein>
<proteinExistence type="predicted"/>
<dbReference type="GO" id="GO:0046872">
    <property type="term" value="F:metal ion binding"/>
    <property type="evidence" value="ECO:0007669"/>
    <property type="project" value="UniProtKB-KW"/>
</dbReference>
<dbReference type="EMBL" id="PFPO01000068">
    <property type="protein sequence ID" value="PIZ98762.1"/>
    <property type="molecule type" value="Genomic_DNA"/>
</dbReference>
<evidence type="ECO:0000313" key="13">
    <source>
        <dbReference type="EMBL" id="PIZ98762.1"/>
    </source>
</evidence>
<keyword evidence="3" id="KW-0004">4Fe-4S</keyword>
<dbReference type="Proteomes" id="UP000230405">
    <property type="component" value="Unassembled WGS sequence"/>
</dbReference>
<evidence type="ECO:0000313" key="14">
    <source>
        <dbReference type="Proteomes" id="UP000230405"/>
    </source>
</evidence>
<dbReference type="GO" id="GO:0008173">
    <property type="term" value="F:RNA methyltransferase activity"/>
    <property type="evidence" value="ECO:0007669"/>
    <property type="project" value="InterPro"/>
</dbReference>
<comment type="cofactor">
    <cofactor evidence="1">
        <name>[4Fe-4S] cluster</name>
        <dbReference type="ChEBI" id="CHEBI:49883"/>
    </cofactor>
</comment>
<comment type="subcellular location">
    <subcellularLocation>
        <location evidence="2">Cytoplasm</location>
    </subcellularLocation>
</comment>
<dbReference type="GO" id="GO:0005737">
    <property type="term" value="C:cytoplasm"/>
    <property type="evidence" value="ECO:0007669"/>
    <property type="project" value="UniProtKB-SubCell"/>
</dbReference>
<dbReference type="InterPro" id="IPR040072">
    <property type="entry name" value="Methyltransferase_A"/>
</dbReference>
<evidence type="ECO:0000256" key="3">
    <source>
        <dbReference type="ARBA" id="ARBA00022485"/>
    </source>
</evidence>
<feature type="domain" description="Radical SAM core" evidence="12">
    <location>
        <begin position="88"/>
        <end position="319"/>
    </location>
</feature>
<dbReference type="Gene3D" id="1.10.150.530">
    <property type="match status" value="1"/>
</dbReference>
<dbReference type="NCBIfam" id="TIGR00048">
    <property type="entry name" value="rRNA_mod_RlmN"/>
    <property type="match status" value="1"/>
</dbReference>
<dbReference type="Pfam" id="PF04055">
    <property type="entry name" value="Radical_SAM"/>
    <property type="match status" value="1"/>
</dbReference>
<evidence type="ECO:0000256" key="4">
    <source>
        <dbReference type="ARBA" id="ARBA00022490"/>
    </source>
</evidence>
<dbReference type="InterPro" id="IPR058240">
    <property type="entry name" value="rSAM_sf"/>
</dbReference>
<sequence>MIYLAIHKIIAGEPKYRQNQIFRYLLQEHISDWQEATTLPMTLRHQLSIDFPLTIAAQLIKAKNQAVSKAKIQLADGHSIETVLLMHTDGRVTVCVSTQCGCPAGCVFCATGRMGFVRNLQAEEIILQLLFWSRQIKKDGQRITNVVFMGMGDPFLNIEQVYQALSIFNDPQYFNIAARKISLSTVGIIAGIKKMASDPRQFNLAISLHAPNDRIRNKLIPMNKKYNISKILSAVQDYIKRTNRQVMFEYLLIDGINDDEYCAQQLAQLMDNNLYVVNLIPYNDTDLFRASSKKNIMAFRHTLEKQGIKVTQRYSFGADIDSACGQLVGN</sequence>
<dbReference type="AlphaFoldDB" id="A0A2M7VE35"/>
<name>A0A2M7VE35_9BACT</name>
<dbReference type="GO" id="GO:0030488">
    <property type="term" value="P:tRNA methylation"/>
    <property type="evidence" value="ECO:0007669"/>
    <property type="project" value="InterPro"/>
</dbReference>
<dbReference type="SUPFAM" id="SSF102114">
    <property type="entry name" value="Radical SAM enzymes"/>
    <property type="match status" value="1"/>
</dbReference>
<dbReference type="SFLD" id="SFLDG01062">
    <property type="entry name" value="methyltransferase_(Class_A)"/>
    <property type="match status" value="1"/>
</dbReference>
<keyword evidence="5" id="KW-0698">rRNA processing</keyword>
<evidence type="ECO:0000256" key="5">
    <source>
        <dbReference type="ARBA" id="ARBA00022552"/>
    </source>
</evidence>
<evidence type="ECO:0000256" key="1">
    <source>
        <dbReference type="ARBA" id="ARBA00001966"/>
    </source>
</evidence>
<reference evidence="14" key="1">
    <citation type="submission" date="2017-09" db="EMBL/GenBank/DDBJ databases">
        <title>Depth-based differentiation of microbial function through sediment-hosted aquifers and enrichment of novel symbionts in the deep terrestrial subsurface.</title>
        <authorList>
            <person name="Probst A.J."/>
            <person name="Ladd B."/>
            <person name="Jarett J.K."/>
            <person name="Geller-Mcgrath D.E."/>
            <person name="Sieber C.M.K."/>
            <person name="Emerson J.B."/>
            <person name="Anantharaman K."/>
            <person name="Thomas B.C."/>
            <person name="Malmstrom R."/>
            <person name="Stieglmeier M."/>
            <person name="Klingl A."/>
            <person name="Woyke T."/>
            <person name="Ryan C.M."/>
            <person name="Banfield J.F."/>
        </authorList>
    </citation>
    <scope>NUCLEOTIDE SEQUENCE [LARGE SCALE GENOMIC DNA]</scope>
</reference>
<keyword evidence="10" id="KW-0408">Iron</keyword>
<organism evidence="13 14">
    <name type="scientific">Candidatus Komeilibacteria bacterium CG_4_10_14_0_2_um_filter_37_10</name>
    <dbReference type="NCBI Taxonomy" id="1974470"/>
    <lineage>
        <taxon>Bacteria</taxon>
        <taxon>Candidatus Komeiliibacteriota</taxon>
    </lineage>
</organism>
<evidence type="ECO:0000256" key="10">
    <source>
        <dbReference type="ARBA" id="ARBA00023004"/>
    </source>
</evidence>
<keyword evidence="6 13" id="KW-0489">Methyltransferase</keyword>
<accession>A0A2M7VE35</accession>
<evidence type="ECO:0000259" key="12">
    <source>
        <dbReference type="PROSITE" id="PS51918"/>
    </source>
</evidence>
<evidence type="ECO:0000256" key="9">
    <source>
        <dbReference type="ARBA" id="ARBA00022723"/>
    </source>
</evidence>
<keyword evidence="9" id="KW-0479">Metal-binding</keyword>
<gene>
    <name evidence="13" type="primary">rlmN</name>
    <name evidence="13" type="ORF">COX77_03500</name>
</gene>
<dbReference type="InterPro" id="IPR007197">
    <property type="entry name" value="rSAM"/>
</dbReference>